<feature type="region of interest" description="Disordered" evidence="7">
    <location>
        <begin position="123"/>
        <end position="144"/>
    </location>
</feature>
<dbReference type="EMBL" id="BFAA01010287">
    <property type="protein sequence ID" value="GCB77576.1"/>
    <property type="molecule type" value="Genomic_DNA"/>
</dbReference>
<evidence type="ECO:0000256" key="3">
    <source>
        <dbReference type="ARBA" id="ARBA00022491"/>
    </source>
</evidence>
<dbReference type="OrthoDB" id="5912862at2759"/>
<name>A0A401PWS4_SCYTO</name>
<organism evidence="9 10">
    <name type="scientific">Scyliorhinus torazame</name>
    <name type="common">Cloudy catshark</name>
    <name type="synonym">Catulus torazame</name>
    <dbReference type="NCBI Taxonomy" id="75743"/>
    <lineage>
        <taxon>Eukaryota</taxon>
        <taxon>Metazoa</taxon>
        <taxon>Chordata</taxon>
        <taxon>Craniata</taxon>
        <taxon>Vertebrata</taxon>
        <taxon>Chondrichthyes</taxon>
        <taxon>Elasmobranchii</taxon>
        <taxon>Galeomorphii</taxon>
        <taxon>Galeoidea</taxon>
        <taxon>Carcharhiniformes</taxon>
        <taxon>Scyliorhinidae</taxon>
        <taxon>Scyliorhinus</taxon>
    </lineage>
</organism>
<evidence type="ECO:0000256" key="5">
    <source>
        <dbReference type="ARBA" id="ARBA00023163"/>
    </source>
</evidence>
<dbReference type="InterPro" id="IPR038348">
    <property type="entry name" value="SLED_sf"/>
</dbReference>
<dbReference type="GO" id="GO:0042393">
    <property type="term" value="F:histone binding"/>
    <property type="evidence" value="ECO:0007669"/>
    <property type="project" value="TreeGrafter"/>
</dbReference>
<dbReference type="PANTHER" id="PTHR12247:SF84">
    <property type="entry name" value="SEX COMB ON MIDLEG-LIKE PROTEIN 2"/>
    <property type="match status" value="1"/>
</dbReference>
<evidence type="ECO:0000313" key="10">
    <source>
        <dbReference type="Proteomes" id="UP000288216"/>
    </source>
</evidence>
<keyword evidence="5" id="KW-0804">Transcription</keyword>
<keyword evidence="4" id="KW-0805">Transcription regulation</keyword>
<protein>
    <recommendedName>
        <fullName evidence="8">SAM domain-containing protein</fullName>
    </recommendedName>
</protein>
<dbReference type="Pfam" id="PF00536">
    <property type="entry name" value="SAM_1"/>
    <property type="match status" value="1"/>
</dbReference>
<evidence type="ECO:0000313" key="9">
    <source>
        <dbReference type="EMBL" id="GCB77576.1"/>
    </source>
</evidence>
<reference evidence="9 10" key="1">
    <citation type="journal article" date="2018" name="Nat. Ecol. Evol.">
        <title>Shark genomes provide insights into elasmobranch evolution and the origin of vertebrates.</title>
        <authorList>
            <person name="Hara Y"/>
            <person name="Yamaguchi K"/>
            <person name="Onimaru K"/>
            <person name="Kadota M"/>
            <person name="Koyanagi M"/>
            <person name="Keeley SD"/>
            <person name="Tatsumi K"/>
            <person name="Tanaka K"/>
            <person name="Motone F"/>
            <person name="Kageyama Y"/>
            <person name="Nozu R"/>
            <person name="Adachi N"/>
            <person name="Nishimura O"/>
            <person name="Nakagawa R"/>
            <person name="Tanegashima C"/>
            <person name="Kiyatake I"/>
            <person name="Matsumoto R"/>
            <person name="Murakumo K"/>
            <person name="Nishida K"/>
            <person name="Terakita A"/>
            <person name="Kuratani S"/>
            <person name="Sato K"/>
            <person name="Hyodo S Kuraku.S."/>
        </authorList>
    </citation>
    <scope>NUCLEOTIDE SEQUENCE [LARGE SCALE GENOMIC DNA]</scope>
</reference>
<accession>A0A401PWS4</accession>
<dbReference type="CDD" id="cd09578">
    <property type="entry name" value="SAM_Scm"/>
    <property type="match status" value="1"/>
</dbReference>
<dbReference type="InterPro" id="IPR001660">
    <property type="entry name" value="SAM"/>
</dbReference>
<dbReference type="InterPro" id="IPR013761">
    <property type="entry name" value="SAM/pointed_sf"/>
</dbReference>
<dbReference type="InterPro" id="IPR047531">
    <property type="entry name" value="SAM_Scm-like"/>
</dbReference>
<evidence type="ECO:0000256" key="4">
    <source>
        <dbReference type="ARBA" id="ARBA00023015"/>
    </source>
</evidence>
<dbReference type="OMA" id="XSASFDG"/>
<evidence type="ECO:0000256" key="7">
    <source>
        <dbReference type="SAM" id="MobiDB-lite"/>
    </source>
</evidence>
<comment type="subcellular location">
    <subcellularLocation>
        <location evidence="1">Nucleus</location>
    </subcellularLocation>
</comment>
<comment type="similarity">
    <text evidence="2">Belongs to the SCM family.</text>
</comment>
<dbReference type="Gene3D" id="3.90.1150.190">
    <property type="entry name" value="SLED domain"/>
    <property type="match status" value="1"/>
</dbReference>
<feature type="domain" description="SAM" evidence="8">
    <location>
        <begin position="143"/>
        <end position="212"/>
    </location>
</feature>
<dbReference type="InterPro" id="IPR050548">
    <property type="entry name" value="PcG_chromatin_remod_factors"/>
</dbReference>
<dbReference type="Proteomes" id="UP000288216">
    <property type="component" value="Unassembled WGS sequence"/>
</dbReference>
<dbReference type="InterPro" id="IPR021987">
    <property type="entry name" value="SLED"/>
</dbReference>
<keyword evidence="10" id="KW-1185">Reference proteome</keyword>
<dbReference type="FunFam" id="1.10.150.50:FF:000018">
    <property type="entry name" value="Polycomb protein scmh1 isoform 4"/>
    <property type="match status" value="1"/>
</dbReference>
<dbReference type="GO" id="GO:0003682">
    <property type="term" value="F:chromatin binding"/>
    <property type="evidence" value="ECO:0007669"/>
    <property type="project" value="TreeGrafter"/>
</dbReference>
<dbReference type="GO" id="GO:0005634">
    <property type="term" value="C:nucleus"/>
    <property type="evidence" value="ECO:0007669"/>
    <property type="project" value="UniProtKB-SubCell"/>
</dbReference>
<sequence>ATFDGEKHTVKLPSVNSVSFVLRFLEKLCYSLQCENLFSSQPFSPYVGNAHSPTEYERVKTAKEETLDPPTLNRGLKRFPQESPPYTAPLSPKLPRTESHPLEAETLPAEENVIPKEHKYSESLDSALNSVKPPSPHQRNSNPSTWSIEEVMKFVREADPQALAPHADLFRKHEIDGKALLLLRSDMIMKYMGLKLGPALKLCYHIERLKHGKY</sequence>
<dbReference type="Gene3D" id="1.10.150.50">
    <property type="entry name" value="Transcription Factor, Ets-1"/>
    <property type="match status" value="1"/>
</dbReference>
<dbReference type="PANTHER" id="PTHR12247">
    <property type="entry name" value="POLYCOMB GROUP PROTEIN"/>
    <property type="match status" value="1"/>
</dbReference>
<dbReference type="GO" id="GO:0045892">
    <property type="term" value="P:negative regulation of DNA-templated transcription"/>
    <property type="evidence" value="ECO:0007669"/>
    <property type="project" value="TreeGrafter"/>
</dbReference>
<evidence type="ECO:0000256" key="1">
    <source>
        <dbReference type="ARBA" id="ARBA00004123"/>
    </source>
</evidence>
<proteinExistence type="inferred from homology"/>
<dbReference type="STRING" id="75743.A0A401PWS4"/>
<evidence type="ECO:0000256" key="2">
    <source>
        <dbReference type="ARBA" id="ARBA00008469"/>
    </source>
</evidence>
<dbReference type="SMART" id="SM00454">
    <property type="entry name" value="SAM"/>
    <property type="match status" value="1"/>
</dbReference>
<keyword evidence="6" id="KW-0539">Nucleus</keyword>
<evidence type="ECO:0000256" key="6">
    <source>
        <dbReference type="ARBA" id="ARBA00023242"/>
    </source>
</evidence>
<feature type="non-terminal residue" evidence="9">
    <location>
        <position position="1"/>
    </location>
</feature>
<evidence type="ECO:0000259" key="8">
    <source>
        <dbReference type="SMART" id="SM00454"/>
    </source>
</evidence>
<dbReference type="Pfam" id="PF12140">
    <property type="entry name" value="SLED"/>
    <property type="match status" value="1"/>
</dbReference>
<keyword evidence="3" id="KW-0678">Repressor</keyword>
<dbReference type="AlphaFoldDB" id="A0A401PWS4"/>
<feature type="region of interest" description="Disordered" evidence="7">
    <location>
        <begin position="60"/>
        <end position="99"/>
    </location>
</feature>
<comment type="caution">
    <text evidence="9">The sequence shown here is derived from an EMBL/GenBank/DDBJ whole genome shotgun (WGS) entry which is preliminary data.</text>
</comment>
<dbReference type="SUPFAM" id="SSF47769">
    <property type="entry name" value="SAM/Pointed domain"/>
    <property type="match status" value="1"/>
</dbReference>
<gene>
    <name evidence="9" type="ORF">scyTo_0016712</name>
</gene>